<feature type="DNA-binding region" description="OmpR/PhoB-type" evidence="7">
    <location>
        <begin position="143"/>
        <end position="243"/>
    </location>
</feature>
<dbReference type="GO" id="GO:0005829">
    <property type="term" value="C:cytosol"/>
    <property type="evidence" value="ECO:0007669"/>
    <property type="project" value="TreeGrafter"/>
</dbReference>
<keyword evidence="5" id="KW-0804">Transcription</keyword>
<dbReference type="GO" id="GO:0000976">
    <property type="term" value="F:transcription cis-regulatory region binding"/>
    <property type="evidence" value="ECO:0007669"/>
    <property type="project" value="TreeGrafter"/>
</dbReference>
<dbReference type="InterPro" id="IPR039420">
    <property type="entry name" value="WalR-like"/>
</dbReference>
<evidence type="ECO:0000256" key="7">
    <source>
        <dbReference type="PROSITE-ProRule" id="PRU01091"/>
    </source>
</evidence>
<dbReference type="SUPFAM" id="SSF52172">
    <property type="entry name" value="CheY-like"/>
    <property type="match status" value="1"/>
</dbReference>
<keyword evidence="11" id="KW-1185">Reference proteome</keyword>
<evidence type="ECO:0000313" key="10">
    <source>
        <dbReference type="EMBL" id="AXX99696.1"/>
    </source>
</evidence>
<keyword evidence="2" id="KW-0902">Two-component regulatory system</keyword>
<dbReference type="Gene3D" id="6.10.250.690">
    <property type="match status" value="1"/>
</dbReference>
<feature type="domain" description="Response regulatory" evidence="8">
    <location>
        <begin position="12"/>
        <end position="125"/>
    </location>
</feature>
<proteinExistence type="predicted"/>
<dbReference type="CDD" id="cd00383">
    <property type="entry name" value="trans_reg_C"/>
    <property type="match status" value="1"/>
</dbReference>
<feature type="modified residue" description="4-aspartylphosphate" evidence="6">
    <location>
        <position position="61"/>
    </location>
</feature>
<evidence type="ECO:0000256" key="1">
    <source>
        <dbReference type="ARBA" id="ARBA00022553"/>
    </source>
</evidence>
<dbReference type="InterPro" id="IPR001867">
    <property type="entry name" value="OmpR/PhoB-type_DNA-bd"/>
</dbReference>
<dbReference type="PROSITE" id="PS51755">
    <property type="entry name" value="OMPR_PHOB"/>
    <property type="match status" value="1"/>
</dbReference>
<keyword evidence="3" id="KW-0805">Transcription regulation</keyword>
<dbReference type="InterPro" id="IPR001789">
    <property type="entry name" value="Sig_transdc_resp-reg_receiver"/>
</dbReference>
<evidence type="ECO:0000256" key="4">
    <source>
        <dbReference type="ARBA" id="ARBA00023125"/>
    </source>
</evidence>
<accession>A0A347ULG8</accession>
<dbReference type="GO" id="GO:0032993">
    <property type="term" value="C:protein-DNA complex"/>
    <property type="evidence" value="ECO:0007669"/>
    <property type="project" value="TreeGrafter"/>
</dbReference>
<dbReference type="SMART" id="SM00862">
    <property type="entry name" value="Trans_reg_C"/>
    <property type="match status" value="1"/>
</dbReference>
<evidence type="ECO:0000259" key="8">
    <source>
        <dbReference type="PROSITE" id="PS50110"/>
    </source>
</evidence>
<dbReference type="KEGG" id="pamo:BAR1_04850"/>
<evidence type="ECO:0000256" key="3">
    <source>
        <dbReference type="ARBA" id="ARBA00023015"/>
    </source>
</evidence>
<keyword evidence="4 7" id="KW-0238">DNA-binding</keyword>
<reference evidence="10 11" key="1">
    <citation type="submission" date="2018-09" db="EMBL/GenBank/DDBJ databases">
        <title>Profundibacter amoris BAR1 gen. nov., sp. nov., a new member of the Roseobacter clade isolated at Lokis Castle Vent Field on the Arctic Mid-Oceanic Ridge.</title>
        <authorList>
            <person name="Le Moine Bauer S."/>
            <person name="Sjoeberg A.G."/>
            <person name="L'Haridon S."/>
            <person name="Stokke R."/>
            <person name="Roalkvam I."/>
            <person name="Steen I.H."/>
            <person name="Dahle H."/>
        </authorList>
    </citation>
    <scope>NUCLEOTIDE SEQUENCE [LARGE SCALE GENOMIC DNA]</scope>
    <source>
        <strain evidence="10 11">BAR1</strain>
    </source>
</reference>
<protein>
    <submittedName>
        <fullName evidence="10">DNA-binding response regulator</fullName>
    </submittedName>
</protein>
<dbReference type="GO" id="GO:0006355">
    <property type="term" value="P:regulation of DNA-templated transcription"/>
    <property type="evidence" value="ECO:0007669"/>
    <property type="project" value="InterPro"/>
</dbReference>
<dbReference type="Pfam" id="PF00072">
    <property type="entry name" value="Response_reg"/>
    <property type="match status" value="1"/>
</dbReference>
<dbReference type="PROSITE" id="PS50110">
    <property type="entry name" value="RESPONSE_REGULATORY"/>
    <property type="match status" value="1"/>
</dbReference>
<evidence type="ECO:0000256" key="5">
    <source>
        <dbReference type="ARBA" id="ARBA00023163"/>
    </source>
</evidence>
<dbReference type="Pfam" id="PF00486">
    <property type="entry name" value="Trans_reg_C"/>
    <property type="match status" value="1"/>
</dbReference>
<dbReference type="Gene3D" id="1.10.10.10">
    <property type="entry name" value="Winged helix-like DNA-binding domain superfamily/Winged helix DNA-binding domain"/>
    <property type="match status" value="1"/>
</dbReference>
<dbReference type="PANTHER" id="PTHR48111">
    <property type="entry name" value="REGULATOR OF RPOS"/>
    <property type="match status" value="1"/>
</dbReference>
<sequence length="254" mass="28555">MNRENTIGKLAKIAIIDDDPDVRLALESLLQENGFEPLPMQGSRDFFALGDHPDVDLALIDLRLNGESGLTLAIHIREHLDLPIVMLTGVGDEVDKIVGLEAGADDYLMKPFNPRELLARIRAVLRRYGKGQSNGGRSVPADHDTIRFGDKLLDRTRRELFDHTGAEIPLTNGEYRLLEVFLSKPDEIIPREELLEQLGSDLSHYVDRTIDVLILRLRRKIESVPSKPVHLQTRRGLGYIFVRDPQGALRNSGT</sequence>
<dbReference type="EMBL" id="CP032125">
    <property type="protein sequence ID" value="AXX99696.1"/>
    <property type="molecule type" value="Genomic_DNA"/>
</dbReference>
<evidence type="ECO:0000259" key="9">
    <source>
        <dbReference type="PROSITE" id="PS51755"/>
    </source>
</evidence>
<dbReference type="AlphaFoldDB" id="A0A347ULG8"/>
<dbReference type="SMART" id="SM00448">
    <property type="entry name" value="REC"/>
    <property type="match status" value="1"/>
</dbReference>
<dbReference type="OrthoDB" id="9802426at2"/>
<dbReference type="SUPFAM" id="SSF46894">
    <property type="entry name" value="C-terminal effector domain of the bipartite response regulators"/>
    <property type="match status" value="1"/>
</dbReference>
<name>A0A347ULG8_9RHOB</name>
<feature type="domain" description="OmpR/PhoB-type" evidence="9">
    <location>
        <begin position="143"/>
        <end position="243"/>
    </location>
</feature>
<dbReference type="PANTHER" id="PTHR48111:SF4">
    <property type="entry name" value="DNA-BINDING DUAL TRANSCRIPTIONAL REGULATOR OMPR"/>
    <property type="match status" value="1"/>
</dbReference>
<dbReference type="Gene3D" id="3.40.50.2300">
    <property type="match status" value="1"/>
</dbReference>
<evidence type="ECO:0000256" key="6">
    <source>
        <dbReference type="PROSITE-ProRule" id="PRU00169"/>
    </source>
</evidence>
<keyword evidence="1 6" id="KW-0597">Phosphoprotein</keyword>
<dbReference type="GO" id="GO:0000156">
    <property type="term" value="F:phosphorelay response regulator activity"/>
    <property type="evidence" value="ECO:0007669"/>
    <property type="project" value="TreeGrafter"/>
</dbReference>
<dbReference type="InterPro" id="IPR016032">
    <property type="entry name" value="Sig_transdc_resp-reg_C-effctor"/>
</dbReference>
<gene>
    <name evidence="10" type="ORF">BAR1_04850</name>
</gene>
<evidence type="ECO:0000313" key="11">
    <source>
        <dbReference type="Proteomes" id="UP000261704"/>
    </source>
</evidence>
<dbReference type="InterPro" id="IPR011006">
    <property type="entry name" value="CheY-like_superfamily"/>
</dbReference>
<dbReference type="InterPro" id="IPR036388">
    <property type="entry name" value="WH-like_DNA-bd_sf"/>
</dbReference>
<evidence type="ECO:0000256" key="2">
    <source>
        <dbReference type="ARBA" id="ARBA00023012"/>
    </source>
</evidence>
<dbReference type="Proteomes" id="UP000261704">
    <property type="component" value="Chromosome"/>
</dbReference>
<organism evidence="10 11">
    <name type="scientific">Profundibacter amoris</name>
    <dbReference type="NCBI Taxonomy" id="2171755"/>
    <lineage>
        <taxon>Bacteria</taxon>
        <taxon>Pseudomonadati</taxon>
        <taxon>Pseudomonadota</taxon>
        <taxon>Alphaproteobacteria</taxon>
        <taxon>Rhodobacterales</taxon>
        <taxon>Paracoccaceae</taxon>
        <taxon>Profundibacter</taxon>
    </lineage>
</organism>